<evidence type="ECO:0008006" key="4">
    <source>
        <dbReference type="Google" id="ProtNLM"/>
    </source>
</evidence>
<dbReference type="Proteomes" id="UP001597383">
    <property type="component" value="Unassembled WGS sequence"/>
</dbReference>
<accession>A0ABW4VVA5</accession>
<dbReference type="RefSeq" id="WP_377555339.1">
    <property type="nucleotide sequence ID" value="NZ_JBHUHQ010000009.1"/>
</dbReference>
<organism evidence="2 3">
    <name type="scientific">Ornithinibacillus salinisoli</name>
    <dbReference type="NCBI Taxonomy" id="1848459"/>
    <lineage>
        <taxon>Bacteria</taxon>
        <taxon>Bacillati</taxon>
        <taxon>Bacillota</taxon>
        <taxon>Bacilli</taxon>
        <taxon>Bacillales</taxon>
        <taxon>Bacillaceae</taxon>
        <taxon>Ornithinibacillus</taxon>
    </lineage>
</organism>
<sequence>MVVNYKIEMDDLLALQKDAVDTTNIHKRNKIIGGLLGAILLFLFAINFVKVTLGTALVFAIAMFFLCKSAYKLAIVRQTKKLIEKNHTLTIGDCISTISDKGFIREFKNTSQNISWSQVKIAKEDEERYFLYISDIQASILKKIPNNLTESELIKYHNLIRENLLNEGIVLKKTKRISSSEAVKSLHKF</sequence>
<evidence type="ECO:0000313" key="3">
    <source>
        <dbReference type="Proteomes" id="UP001597383"/>
    </source>
</evidence>
<keyword evidence="1" id="KW-1133">Transmembrane helix</keyword>
<feature type="transmembrane region" description="Helical" evidence="1">
    <location>
        <begin position="31"/>
        <end position="49"/>
    </location>
</feature>
<keyword evidence="1" id="KW-0472">Membrane</keyword>
<reference evidence="3" key="1">
    <citation type="journal article" date="2019" name="Int. J. Syst. Evol. Microbiol.">
        <title>The Global Catalogue of Microorganisms (GCM) 10K type strain sequencing project: providing services to taxonomists for standard genome sequencing and annotation.</title>
        <authorList>
            <consortium name="The Broad Institute Genomics Platform"/>
            <consortium name="The Broad Institute Genome Sequencing Center for Infectious Disease"/>
            <person name="Wu L."/>
            <person name="Ma J."/>
        </authorList>
    </citation>
    <scope>NUCLEOTIDE SEQUENCE [LARGE SCALE GENOMIC DNA]</scope>
    <source>
        <strain evidence="3">R28</strain>
    </source>
</reference>
<comment type="caution">
    <text evidence="2">The sequence shown here is derived from an EMBL/GenBank/DDBJ whole genome shotgun (WGS) entry which is preliminary data.</text>
</comment>
<proteinExistence type="predicted"/>
<feature type="transmembrane region" description="Helical" evidence="1">
    <location>
        <begin position="55"/>
        <end position="75"/>
    </location>
</feature>
<gene>
    <name evidence="2" type="ORF">ACFSJF_04900</name>
</gene>
<keyword evidence="1" id="KW-0812">Transmembrane</keyword>
<name>A0ABW4VVA5_9BACI</name>
<evidence type="ECO:0000256" key="1">
    <source>
        <dbReference type="SAM" id="Phobius"/>
    </source>
</evidence>
<evidence type="ECO:0000313" key="2">
    <source>
        <dbReference type="EMBL" id="MFD2043614.1"/>
    </source>
</evidence>
<dbReference type="EMBL" id="JBHUHQ010000009">
    <property type="protein sequence ID" value="MFD2043614.1"/>
    <property type="molecule type" value="Genomic_DNA"/>
</dbReference>
<protein>
    <recommendedName>
        <fullName evidence="4">YcxB family protein</fullName>
    </recommendedName>
</protein>
<keyword evidence="3" id="KW-1185">Reference proteome</keyword>